<dbReference type="GO" id="GO:0006325">
    <property type="term" value="P:chromatin organization"/>
    <property type="evidence" value="ECO:0007669"/>
    <property type="project" value="UniProtKB-KW"/>
</dbReference>
<dbReference type="Pfam" id="PF11717">
    <property type="entry name" value="Tudor-knot"/>
    <property type="match status" value="2"/>
</dbReference>
<keyword evidence="9" id="KW-1185">Reference proteome</keyword>
<dbReference type="GO" id="GO:0005634">
    <property type="term" value="C:nucleus"/>
    <property type="evidence" value="ECO:0007669"/>
    <property type="project" value="UniProtKB-SubCell"/>
</dbReference>
<dbReference type="PANTHER" id="PTHR10880">
    <property type="entry name" value="MORTALITY FACTOR 4-LIKE PROTEIN"/>
    <property type="match status" value="1"/>
</dbReference>
<feature type="domain" description="Tudor-knot" evidence="7">
    <location>
        <begin position="21"/>
        <end position="69"/>
    </location>
</feature>
<dbReference type="Gene3D" id="1.10.274.30">
    <property type="entry name" value="MRG domain"/>
    <property type="match status" value="2"/>
</dbReference>
<dbReference type="GO" id="GO:0006355">
    <property type="term" value="P:regulation of DNA-templated transcription"/>
    <property type="evidence" value="ECO:0007669"/>
    <property type="project" value="InterPro"/>
</dbReference>
<evidence type="ECO:0008006" key="10">
    <source>
        <dbReference type="Google" id="ProtNLM"/>
    </source>
</evidence>
<dbReference type="InterPro" id="IPR025995">
    <property type="entry name" value="Tudor-knot"/>
</dbReference>
<protein>
    <recommendedName>
        <fullName evidence="10">MRG domain-containing protein</fullName>
    </recommendedName>
</protein>
<feature type="domain" description="MRG" evidence="6">
    <location>
        <begin position="496"/>
        <end position="659"/>
    </location>
</feature>
<dbReference type="InterPro" id="IPR038217">
    <property type="entry name" value="MRG_C_sf"/>
</dbReference>
<reference evidence="8" key="1">
    <citation type="submission" date="2023-02" db="EMBL/GenBank/DDBJ databases">
        <title>Genome of toxic invasive species Heracleum sosnowskyi carries increased number of genes despite the absence of recent whole-genome duplications.</title>
        <authorList>
            <person name="Schelkunov M."/>
            <person name="Shtratnikova V."/>
            <person name="Makarenko M."/>
            <person name="Klepikova A."/>
            <person name="Omelchenko D."/>
            <person name="Novikova G."/>
            <person name="Obukhova E."/>
            <person name="Bogdanov V."/>
            <person name="Penin A."/>
            <person name="Logacheva M."/>
        </authorList>
    </citation>
    <scope>NUCLEOTIDE SEQUENCE</scope>
    <source>
        <strain evidence="8">Hsosn_3</strain>
        <tissue evidence="8">Leaf</tissue>
    </source>
</reference>
<dbReference type="AlphaFoldDB" id="A0AAD8IUI6"/>
<evidence type="ECO:0000256" key="4">
    <source>
        <dbReference type="ARBA" id="ARBA00023163"/>
    </source>
</evidence>
<dbReference type="Gene3D" id="2.30.30.140">
    <property type="match status" value="2"/>
</dbReference>
<evidence type="ECO:0000259" key="7">
    <source>
        <dbReference type="Pfam" id="PF11717"/>
    </source>
</evidence>
<organism evidence="8 9">
    <name type="scientific">Heracleum sosnowskyi</name>
    <dbReference type="NCBI Taxonomy" id="360622"/>
    <lineage>
        <taxon>Eukaryota</taxon>
        <taxon>Viridiplantae</taxon>
        <taxon>Streptophyta</taxon>
        <taxon>Embryophyta</taxon>
        <taxon>Tracheophyta</taxon>
        <taxon>Spermatophyta</taxon>
        <taxon>Magnoliopsida</taxon>
        <taxon>eudicotyledons</taxon>
        <taxon>Gunneridae</taxon>
        <taxon>Pentapetalae</taxon>
        <taxon>asterids</taxon>
        <taxon>campanulids</taxon>
        <taxon>Apiales</taxon>
        <taxon>Apiaceae</taxon>
        <taxon>Apioideae</taxon>
        <taxon>apioid superclade</taxon>
        <taxon>Tordylieae</taxon>
        <taxon>Tordyliinae</taxon>
        <taxon>Heracleum</taxon>
    </lineage>
</organism>
<comment type="subcellular location">
    <subcellularLocation>
        <location evidence="1">Nucleus</location>
    </subcellularLocation>
</comment>
<dbReference type="PROSITE" id="PS51640">
    <property type="entry name" value="MRG"/>
    <property type="match status" value="2"/>
</dbReference>
<keyword evidence="2" id="KW-0156">Chromatin regulator</keyword>
<dbReference type="EMBL" id="JAUIZM010000003">
    <property type="protein sequence ID" value="KAK1392409.1"/>
    <property type="molecule type" value="Genomic_DNA"/>
</dbReference>
<evidence type="ECO:0000256" key="1">
    <source>
        <dbReference type="ARBA" id="ARBA00004123"/>
    </source>
</evidence>
<dbReference type="Proteomes" id="UP001237642">
    <property type="component" value="Unassembled WGS sequence"/>
</dbReference>
<comment type="caution">
    <text evidence="8">The sequence shown here is derived from an EMBL/GenBank/DDBJ whole genome shotgun (WGS) entry which is preliminary data.</text>
</comment>
<gene>
    <name evidence="8" type="ORF">POM88_011465</name>
</gene>
<feature type="domain" description="MRG" evidence="6">
    <location>
        <begin position="91"/>
        <end position="256"/>
    </location>
</feature>
<dbReference type="PANTHER" id="PTHR10880:SF44">
    <property type="entry name" value="PROTEIN MRG2"/>
    <property type="match status" value="1"/>
</dbReference>
<accession>A0AAD8IUI6</accession>
<dbReference type="GO" id="GO:1990841">
    <property type="term" value="F:promoter-specific chromatin binding"/>
    <property type="evidence" value="ECO:0007669"/>
    <property type="project" value="UniProtKB-ARBA"/>
</dbReference>
<evidence type="ECO:0000313" key="8">
    <source>
        <dbReference type="EMBL" id="KAK1392409.1"/>
    </source>
</evidence>
<reference evidence="8" key="2">
    <citation type="submission" date="2023-05" db="EMBL/GenBank/DDBJ databases">
        <authorList>
            <person name="Schelkunov M.I."/>
        </authorList>
    </citation>
    <scope>NUCLEOTIDE SEQUENCE</scope>
    <source>
        <strain evidence="8">Hsosn_3</strain>
        <tissue evidence="8">Leaf</tissue>
    </source>
</reference>
<evidence type="ECO:0000256" key="3">
    <source>
        <dbReference type="ARBA" id="ARBA00023015"/>
    </source>
</evidence>
<evidence type="ECO:0000313" key="9">
    <source>
        <dbReference type="Proteomes" id="UP001237642"/>
    </source>
</evidence>
<dbReference type="FunFam" id="1.10.274.30:FF:000005">
    <property type="entry name" value="Chromatin modification-related protein EAF3"/>
    <property type="match status" value="1"/>
</dbReference>
<sequence length="669" mass="78402">MPRSNTGVDLMNCSSDNSLYQEGEKVWAFYGGKWYQAKKVESRMSARTHFVHYLGWNKRWDEWLGTERLMKFTDEDVHNQLAKNTKSGHKRKAKQSDEILLSEENMNIELPRMLKKQLVNDCEFVTHLGKLVKLPRTPNVDDILKKYFTFKVKRNNKLSDEIQEILNGIRCYFDKALPAILLYNSERKQYEALSGENIPPSLAYGAEHLLRLFVKLPEMLHAVKIEEETRMKLQREILGLLKIVSNHMSSHSADLFQRLFRQDLLVVSLLQNFLLAERIMRSANCSPISHPMLPATYQHHMWLAGVALLALVVNYWWPSFPANLSTEAYNEQYQEDEWALRVSHYAPWLMYWWNTQKLFQSSGVASGRSKFSHQDYEIFSKLVVIGKQKDQVLSKESALEMPRSNTGVDLMNCSSDNSLYQEGEKVWAFYGGKWYQAKVQKVESRMSTRTHFVHYLGWNKRWDEWLGTERLMKFTDEDVHNQLAKNTKSGHKRKVKQSDEILLSEENMNIELPRMLKKQLVNDCEFVTHLGKLVKLPRTPNVDDILKKYFTFKVKRNNKLSDEIQEILNGIRCYFDKALPAILLYNSERKQYEALSGENIPPSLAYGAEHLLRLFVKLPEMLHAVKIEEETRMKLQREILGLLKFLQKNQSTFFLSTYQTPEYLEAEKK</sequence>
<name>A0AAD8IUI6_9APIA</name>
<dbReference type="Pfam" id="PF05712">
    <property type="entry name" value="MRG"/>
    <property type="match status" value="2"/>
</dbReference>
<proteinExistence type="predicted"/>
<dbReference type="SUPFAM" id="SSF54160">
    <property type="entry name" value="Chromo domain-like"/>
    <property type="match status" value="2"/>
</dbReference>
<keyword evidence="4" id="KW-0804">Transcription</keyword>
<dbReference type="InterPro" id="IPR016197">
    <property type="entry name" value="Chromo-like_dom_sf"/>
</dbReference>
<evidence type="ECO:0000256" key="2">
    <source>
        <dbReference type="ARBA" id="ARBA00022853"/>
    </source>
</evidence>
<dbReference type="InterPro" id="IPR026541">
    <property type="entry name" value="MRG_dom"/>
</dbReference>
<dbReference type="GO" id="GO:0048586">
    <property type="term" value="P:regulation of long-day photoperiodism, flowering"/>
    <property type="evidence" value="ECO:0007669"/>
    <property type="project" value="UniProtKB-ARBA"/>
</dbReference>
<evidence type="ECO:0000259" key="6">
    <source>
        <dbReference type="Pfam" id="PF05712"/>
    </source>
</evidence>
<dbReference type="InterPro" id="IPR008676">
    <property type="entry name" value="MRG"/>
</dbReference>
<feature type="domain" description="Tudor-knot" evidence="7">
    <location>
        <begin position="421"/>
        <end position="471"/>
    </location>
</feature>
<keyword evidence="3" id="KW-0805">Transcription regulation</keyword>
<keyword evidence="5" id="KW-0539">Nucleus</keyword>
<evidence type="ECO:0000256" key="5">
    <source>
        <dbReference type="ARBA" id="ARBA00023242"/>
    </source>
</evidence>
<dbReference type="GO" id="GO:0000123">
    <property type="term" value="C:histone acetyltransferase complex"/>
    <property type="evidence" value="ECO:0007669"/>
    <property type="project" value="TreeGrafter"/>
</dbReference>